<keyword evidence="12" id="KW-1185">Reference proteome</keyword>
<evidence type="ECO:0008006" key="13">
    <source>
        <dbReference type="Google" id="ProtNLM"/>
    </source>
</evidence>
<protein>
    <recommendedName>
        <fullName evidence="13">Voltage-dependent anion-selective channel protein 3</fullName>
    </recommendedName>
</protein>
<dbReference type="InterPro" id="IPR027246">
    <property type="entry name" value="Porin_Euk/Tom40"/>
</dbReference>
<evidence type="ECO:0000256" key="4">
    <source>
        <dbReference type="ARBA" id="ARBA00022452"/>
    </source>
</evidence>
<evidence type="ECO:0000313" key="11">
    <source>
        <dbReference type="EMBL" id="CAH1109787.1"/>
    </source>
</evidence>
<dbReference type="EMBL" id="OV651816">
    <property type="protein sequence ID" value="CAH1109787.1"/>
    <property type="molecule type" value="Genomic_DNA"/>
</dbReference>
<accession>A0A9P0D3W2</accession>
<keyword evidence="5" id="KW-0812">Transmembrane</keyword>
<keyword evidence="9" id="KW-0496">Mitochondrion</keyword>
<dbReference type="Proteomes" id="UP001153636">
    <property type="component" value="Chromosome 4"/>
</dbReference>
<dbReference type="PANTHER" id="PTHR11743">
    <property type="entry name" value="VOLTAGE-DEPENDENT ANION-SELECTIVE CHANNEL"/>
    <property type="match status" value="1"/>
</dbReference>
<proteinExistence type="inferred from homology"/>
<dbReference type="PANTHER" id="PTHR11743:SF70">
    <property type="entry name" value="GH26960P-RELATED"/>
    <property type="match status" value="1"/>
</dbReference>
<dbReference type="GO" id="GO:0015288">
    <property type="term" value="F:porin activity"/>
    <property type="evidence" value="ECO:0007669"/>
    <property type="project" value="UniProtKB-KW"/>
</dbReference>
<gene>
    <name evidence="11" type="ORF">PSYICH_LOCUS10449</name>
</gene>
<dbReference type="Pfam" id="PF01459">
    <property type="entry name" value="Porin_3"/>
    <property type="match status" value="1"/>
</dbReference>
<comment type="subcellular location">
    <subcellularLocation>
        <location evidence="1">Mitochondrion outer membrane</location>
    </subcellularLocation>
</comment>
<organism evidence="11 12">
    <name type="scientific">Psylliodes chrysocephalus</name>
    <dbReference type="NCBI Taxonomy" id="3402493"/>
    <lineage>
        <taxon>Eukaryota</taxon>
        <taxon>Metazoa</taxon>
        <taxon>Ecdysozoa</taxon>
        <taxon>Arthropoda</taxon>
        <taxon>Hexapoda</taxon>
        <taxon>Insecta</taxon>
        <taxon>Pterygota</taxon>
        <taxon>Neoptera</taxon>
        <taxon>Endopterygota</taxon>
        <taxon>Coleoptera</taxon>
        <taxon>Polyphaga</taxon>
        <taxon>Cucujiformia</taxon>
        <taxon>Chrysomeloidea</taxon>
        <taxon>Chrysomelidae</taxon>
        <taxon>Galerucinae</taxon>
        <taxon>Alticini</taxon>
        <taxon>Psylliodes</taxon>
    </lineage>
</organism>
<evidence type="ECO:0000313" key="12">
    <source>
        <dbReference type="Proteomes" id="UP001153636"/>
    </source>
</evidence>
<evidence type="ECO:0000256" key="5">
    <source>
        <dbReference type="ARBA" id="ARBA00022692"/>
    </source>
</evidence>
<comment type="similarity">
    <text evidence="2">Belongs to the eukaryotic mitochondrial porin family.</text>
</comment>
<evidence type="ECO:0000256" key="8">
    <source>
        <dbReference type="ARBA" id="ARBA00023114"/>
    </source>
</evidence>
<keyword evidence="7" id="KW-0406">Ion transport</keyword>
<sequence length="358" mass="39262">MVSFVEEVLTLNNIHLWLISFTTLCSCIDVLEMSPPPYSDLGKKAKDVFSKGYHFGLIKLDCKTTTAHGVQFNTGGVSDQESGKVTGSLESKYTVKDYGLTFTEKWSTSNTLGTEVSMVDQGLKGLKLTAGINFSPQEGLQSGVAKAGFQNDRVALNADADLTTSNQIVQASAVVGHQGWLAGYQGAFDVQNSKLTKSNFALGFSTKDFILHTQVDKADEETEEKQIFVGSIYQKLSQKLTAGINVMWKQCGGEAGFDLGCSYELDGDATVRAKVDNKVQVGLSYTQRLREVNLFLTVTMVSYSAELFTNKSTQNWRPELTYLGQQVARRPFLAWAPNTTSIRMQLFALKSTTLARLG</sequence>
<keyword evidence="6" id="KW-1000">Mitochondrion outer membrane</keyword>
<evidence type="ECO:0000256" key="3">
    <source>
        <dbReference type="ARBA" id="ARBA00022448"/>
    </source>
</evidence>
<dbReference type="OrthoDB" id="7827681at2759"/>
<keyword evidence="3" id="KW-0813">Transport</keyword>
<evidence type="ECO:0000256" key="2">
    <source>
        <dbReference type="ARBA" id="ARBA00007780"/>
    </source>
</evidence>
<evidence type="ECO:0000256" key="7">
    <source>
        <dbReference type="ARBA" id="ARBA00023065"/>
    </source>
</evidence>
<keyword evidence="8" id="KW-0626">Porin</keyword>
<dbReference type="InterPro" id="IPR001925">
    <property type="entry name" value="Porin_Euk"/>
</dbReference>
<dbReference type="Gene3D" id="2.40.160.10">
    <property type="entry name" value="Porin"/>
    <property type="match status" value="1"/>
</dbReference>
<evidence type="ECO:0000256" key="1">
    <source>
        <dbReference type="ARBA" id="ARBA00004294"/>
    </source>
</evidence>
<dbReference type="CDD" id="cd07306">
    <property type="entry name" value="Porin3_VDAC"/>
    <property type="match status" value="1"/>
</dbReference>
<keyword evidence="4" id="KW-1134">Transmembrane beta strand</keyword>
<keyword evidence="10" id="KW-0472">Membrane</keyword>
<evidence type="ECO:0000256" key="10">
    <source>
        <dbReference type="ARBA" id="ARBA00023136"/>
    </source>
</evidence>
<dbReference type="FunFam" id="2.40.160.10:FF:000012">
    <property type="entry name" value="Voltage-dependent anion-selective channel"/>
    <property type="match status" value="1"/>
</dbReference>
<dbReference type="PRINTS" id="PR00185">
    <property type="entry name" value="EUKARYTPORIN"/>
</dbReference>
<dbReference type="InterPro" id="IPR023614">
    <property type="entry name" value="Porin_dom_sf"/>
</dbReference>
<evidence type="ECO:0000256" key="6">
    <source>
        <dbReference type="ARBA" id="ARBA00022787"/>
    </source>
</evidence>
<dbReference type="GO" id="GO:0008308">
    <property type="term" value="F:voltage-gated monoatomic anion channel activity"/>
    <property type="evidence" value="ECO:0007669"/>
    <property type="project" value="InterPro"/>
</dbReference>
<dbReference type="GO" id="GO:0046930">
    <property type="term" value="C:pore complex"/>
    <property type="evidence" value="ECO:0007669"/>
    <property type="project" value="UniProtKB-KW"/>
</dbReference>
<reference evidence="11" key="1">
    <citation type="submission" date="2022-01" db="EMBL/GenBank/DDBJ databases">
        <authorList>
            <person name="King R."/>
        </authorList>
    </citation>
    <scope>NUCLEOTIDE SEQUENCE</scope>
</reference>
<dbReference type="AlphaFoldDB" id="A0A9P0D3W2"/>
<dbReference type="GO" id="GO:0005741">
    <property type="term" value="C:mitochondrial outer membrane"/>
    <property type="evidence" value="ECO:0007669"/>
    <property type="project" value="UniProtKB-SubCell"/>
</dbReference>
<name>A0A9P0D3W2_9CUCU</name>
<evidence type="ECO:0000256" key="9">
    <source>
        <dbReference type="ARBA" id="ARBA00023128"/>
    </source>
</evidence>